<accession>A0A927DJT0</accession>
<proteinExistence type="predicted"/>
<dbReference type="EMBL" id="JACXTA010000001">
    <property type="protein sequence ID" value="MBD3706582.1"/>
    <property type="molecule type" value="Genomic_DNA"/>
</dbReference>
<reference evidence="2" key="1">
    <citation type="submission" date="2020-07" db="EMBL/GenBank/DDBJ databases">
        <title>Clinical and genomic characterization of carbapenemase-producing Enterobacterales causing secondary infections during the COVID-19 crisis at a New York City hospital.</title>
        <authorList>
            <person name="Gomez-Simmonds A."/>
            <person name="Annavajhala M.K."/>
            <person name="Uhlemann A.-C."/>
        </authorList>
    </citation>
    <scope>NUCLEOTIDE SEQUENCE</scope>
    <source>
        <strain evidence="2">NK1396</strain>
    </source>
</reference>
<dbReference type="Proteomes" id="UP000655273">
    <property type="component" value="Unassembled WGS sequence"/>
</dbReference>
<gene>
    <name evidence="2" type="ORF">IE983_01555</name>
</gene>
<name>A0A927DJT0_9ENTR</name>
<dbReference type="AlphaFoldDB" id="A0A927DJT0"/>
<comment type="caution">
    <text evidence="2">The sequence shown here is derived from an EMBL/GenBank/DDBJ whole genome shotgun (WGS) entry which is preliminary data.</text>
</comment>
<evidence type="ECO:0000256" key="1">
    <source>
        <dbReference type="SAM" id="MobiDB-lite"/>
    </source>
</evidence>
<protein>
    <submittedName>
        <fullName evidence="2">Uncharacterized protein</fullName>
    </submittedName>
</protein>
<feature type="region of interest" description="Disordered" evidence="1">
    <location>
        <begin position="43"/>
        <end position="70"/>
    </location>
</feature>
<sequence length="70" mass="7676">MGLSASTQESLRLDSFFLMARIALIEKSISVAKKNDAILKKKSKGCFGPDDNTFDGDEAEGWKPKSNPQI</sequence>
<evidence type="ECO:0000313" key="2">
    <source>
        <dbReference type="EMBL" id="MBD3706582.1"/>
    </source>
</evidence>
<organism evidence="2 3">
    <name type="scientific">Enterobacter hormaechei</name>
    <dbReference type="NCBI Taxonomy" id="158836"/>
    <lineage>
        <taxon>Bacteria</taxon>
        <taxon>Pseudomonadati</taxon>
        <taxon>Pseudomonadota</taxon>
        <taxon>Gammaproteobacteria</taxon>
        <taxon>Enterobacterales</taxon>
        <taxon>Enterobacteriaceae</taxon>
        <taxon>Enterobacter</taxon>
        <taxon>Enterobacter cloacae complex</taxon>
    </lineage>
</organism>
<evidence type="ECO:0000313" key="3">
    <source>
        <dbReference type="Proteomes" id="UP000655273"/>
    </source>
</evidence>